<keyword evidence="3 11" id="KW-0808">Transferase</keyword>
<dbReference type="SMART" id="SM00326">
    <property type="entry name" value="SH3"/>
    <property type="match status" value="1"/>
</dbReference>
<dbReference type="InterPro" id="IPR017441">
    <property type="entry name" value="Protein_kinase_ATP_BS"/>
</dbReference>
<keyword evidence="4 10" id="KW-0547">Nucleotide-binding</keyword>
<dbReference type="InterPro" id="IPR020635">
    <property type="entry name" value="Tyr_kinase_cat_dom"/>
</dbReference>
<dbReference type="SMART" id="SM00252">
    <property type="entry name" value="SH2"/>
    <property type="match status" value="1"/>
</dbReference>
<reference evidence="15" key="1">
    <citation type="submission" date="2024-06" db="EMBL/GenBank/DDBJ databases">
        <authorList>
            <person name="Liu X."/>
            <person name="Lenzi L."/>
            <person name="Haldenby T S."/>
            <person name="Uol C."/>
        </authorList>
    </citation>
    <scope>NUCLEOTIDE SEQUENCE</scope>
</reference>
<evidence type="ECO:0000256" key="5">
    <source>
        <dbReference type="ARBA" id="ARBA00022777"/>
    </source>
</evidence>
<dbReference type="PRINTS" id="PR00401">
    <property type="entry name" value="SH2DOMAIN"/>
</dbReference>
<dbReference type="PROSITE" id="PS50011">
    <property type="entry name" value="PROTEIN_KINASE_DOM"/>
    <property type="match status" value="1"/>
</dbReference>
<dbReference type="GO" id="GO:0004715">
    <property type="term" value="F:non-membrane spanning protein tyrosine kinase activity"/>
    <property type="evidence" value="ECO:0007669"/>
    <property type="project" value="UniProtKB-EC"/>
</dbReference>
<dbReference type="CDD" id="cd11845">
    <property type="entry name" value="SH3_Src_like"/>
    <property type="match status" value="1"/>
</dbReference>
<dbReference type="InterPro" id="IPR000980">
    <property type="entry name" value="SH2"/>
</dbReference>
<dbReference type="Gene3D" id="2.30.30.40">
    <property type="entry name" value="SH3 Domains"/>
    <property type="match status" value="1"/>
</dbReference>
<evidence type="ECO:0000256" key="8">
    <source>
        <dbReference type="PROSITE-ProRule" id="PRU00191"/>
    </source>
</evidence>
<keyword evidence="8" id="KW-0727">SH2 domain</keyword>
<dbReference type="SUPFAM" id="SSF55550">
    <property type="entry name" value="SH2 domain"/>
    <property type="match status" value="1"/>
</dbReference>
<feature type="domain" description="SH2" evidence="12">
    <location>
        <begin position="145"/>
        <end position="272"/>
    </location>
</feature>
<evidence type="ECO:0000256" key="6">
    <source>
        <dbReference type="ARBA" id="ARBA00022840"/>
    </source>
</evidence>
<dbReference type="AlphaFoldDB" id="A0AAV2TCD2"/>
<evidence type="ECO:0000256" key="10">
    <source>
        <dbReference type="PROSITE-ProRule" id="PRU10141"/>
    </source>
</evidence>
<dbReference type="FunFam" id="1.10.510.10:FF:000554">
    <property type="entry name" value="Predicted protein"/>
    <property type="match status" value="1"/>
</dbReference>
<evidence type="ECO:0000256" key="2">
    <source>
        <dbReference type="ARBA" id="ARBA00022553"/>
    </source>
</evidence>
<accession>A0AAV2TCD2</accession>
<protein>
    <recommendedName>
        <fullName evidence="11">Tyrosine-protein kinase</fullName>
        <ecNumber evidence="11">2.7.10.2</ecNumber>
    </recommendedName>
</protein>
<dbReference type="PRINTS" id="PR00109">
    <property type="entry name" value="TYRKINASE"/>
</dbReference>
<dbReference type="Pfam" id="PF07714">
    <property type="entry name" value="PK_Tyr_Ser-Thr"/>
    <property type="match status" value="1"/>
</dbReference>
<keyword evidence="1 9" id="KW-0728">SH3 domain</keyword>
<dbReference type="PROSITE" id="PS50001">
    <property type="entry name" value="SH2"/>
    <property type="match status" value="1"/>
</dbReference>
<evidence type="ECO:0000256" key="9">
    <source>
        <dbReference type="PROSITE-ProRule" id="PRU00192"/>
    </source>
</evidence>
<dbReference type="Gene3D" id="3.30.505.10">
    <property type="entry name" value="SH2 domain"/>
    <property type="match status" value="1"/>
</dbReference>
<evidence type="ECO:0000259" key="13">
    <source>
        <dbReference type="PROSITE" id="PS50002"/>
    </source>
</evidence>
<dbReference type="EMBL" id="CAXLJL010000223">
    <property type="protein sequence ID" value="CAL5134769.1"/>
    <property type="molecule type" value="Genomic_DNA"/>
</dbReference>
<comment type="catalytic activity">
    <reaction evidence="11">
        <text>L-tyrosyl-[protein] + ATP = O-phospho-L-tyrosyl-[protein] + ADP + H(+)</text>
        <dbReference type="Rhea" id="RHEA:10596"/>
        <dbReference type="Rhea" id="RHEA-COMP:10136"/>
        <dbReference type="Rhea" id="RHEA-COMP:20101"/>
        <dbReference type="ChEBI" id="CHEBI:15378"/>
        <dbReference type="ChEBI" id="CHEBI:30616"/>
        <dbReference type="ChEBI" id="CHEBI:46858"/>
        <dbReference type="ChEBI" id="CHEBI:61978"/>
        <dbReference type="ChEBI" id="CHEBI:456216"/>
        <dbReference type="EC" id="2.7.10.2"/>
    </reaction>
</comment>
<feature type="domain" description="Protein kinase" evidence="14">
    <location>
        <begin position="292"/>
        <end position="550"/>
    </location>
</feature>
<dbReference type="Pfam" id="PF00017">
    <property type="entry name" value="SH2"/>
    <property type="match status" value="1"/>
</dbReference>
<gene>
    <name evidence="15" type="ORF">CDAUBV1_LOCUS8733</name>
</gene>
<dbReference type="InterPro" id="IPR001452">
    <property type="entry name" value="SH3_domain"/>
</dbReference>
<evidence type="ECO:0000256" key="3">
    <source>
        <dbReference type="ARBA" id="ARBA00022679"/>
    </source>
</evidence>
<evidence type="ECO:0000256" key="4">
    <source>
        <dbReference type="ARBA" id="ARBA00022741"/>
    </source>
</evidence>
<evidence type="ECO:0000256" key="7">
    <source>
        <dbReference type="ARBA" id="ARBA00023137"/>
    </source>
</evidence>
<dbReference type="Proteomes" id="UP001497525">
    <property type="component" value="Unassembled WGS sequence"/>
</dbReference>
<feature type="domain" description="SH3" evidence="13">
    <location>
        <begin position="107"/>
        <end position="168"/>
    </location>
</feature>
<dbReference type="SUPFAM" id="SSF50044">
    <property type="entry name" value="SH3-domain"/>
    <property type="match status" value="1"/>
</dbReference>
<dbReference type="PROSITE" id="PS50002">
    <property type="entry name" value="SH3"/>
    <property type="match status" value="1"/>
</dbReference>
<dbReference type="PRINTS" id="PR00452">
    <property type="entry name" value="SH3DOMAIN"/>
</dbReference>
<keyword evidence="7 11" id="KW-0829">Tyrosine-protein kinase</keyword>
<dbReference type="SUPFAM" id="SSF56112">
    <property type="entry name" value="Protein kinase-like (PK-like)"/>
    <property type="match status" value="1"/>
</dbReference>
<dbReference type="PANTHER" id="PTHR24418">
    <property type="entry name" value="TYROSINE-PROTEIN KINASE"/>
    <property type="match status" value="1"/>
</dbReference>
<dbReference type="InterPro" id="IPR001245">
    <property type="entry name" value="Ser-Thr/Tyr_kinase_cat_dom"/>
</dbReference>
<feature type="binding site" evidence="10">
    <location>
        <position position="320"/>
    </location>
    <ligand>
        <name>ATP</name>
        <dbReference type="ChEBI" id="CHEBI:30616"/>
    </ligand>
</feature>
<organism evidence="15 16">
    <name type="scientific">Calicophoron daubneyi</name>
    <name type="common">Rumen fluke</name>
    <name type="synonym">Paramphistomum daubneyi</name>
    <dbReference type="NCBI Taxonomy" id="300641"/>
    <lineage>
        <taxon>Eukaryota</taxon>
        <taxon>Metazoa</taxon>
        <taxon>Spiralia</taxon>
        <taxon>Lophotrochozoa</taxon>
        <taxon>Platyhelminthes</taxon>
        <taxon>Trematoda</taxon>
        <taxon>Digenea</taxon>
        <taxon>Plagiorchiida</taxon>
        <taxon>Pronocephalata</taxon>
        <taxon>Paramphistomoidea</taxon>
        <taxon>Paramphistomidae</taxon>
        <taxon>Calicophoron</taxon>
    </lineage>
</organism>
<dbReference type="Pfam" id="PF00018">
    <property type="entry name" value="SH3_1"/>
    <property type="match status" value="1"/>
</dbReference>
<dbReference type="PROSITE" id="PS00107">
    <property type="entry name" value="PROTEIN_KINASE_ATP"/>
    <property type="match status" value="1"/>
</dbReference>
<dbReference type="SMART" id="SM00219">
    <property type="entry name" value="TyrKc"/>
    <property type="match status" value="1"/>
</dbReference>
<dbReference type="InterPro" id="IPR050198">
    <property type="entry name" value="Non-receptor_tyrosine_kinases"/>
</dbReference>
<evidence type="ECO:0000259" key="12">
    <source>
        <dbReference type="PROSITE" id="PS50001"/>
    </source>
</evidence>
<dbReference type="InterPro" id="IPR036028">
    <property type="entry name" value="SH3-like_dom_sf"/>
</dbReference>
<keyword evidence="5 11" id="KW-0418">Kinase</keyword>
<comment type="similarity">
    <text evidence="11">Belongs to the protein kinase superfamily. Tyr protein kinase family.</text>
</comment>
<evidence type="ECO:0000313" key="15">
    <source>
        <dbReference type="EMBL" id="CAL5134769.1"/>
    </source>
</evidence>
<sequence length="560" mass="63558">MGNCICIGRKSKRPKTEGAVYQPGFIQNGSKFEPNNKYMQHPSAEAMLANPDCEILQNAGGQQTFAGNSNNSSALAVVPHPEMQMPRSMPQSNMLAIPTPASIPPVMPQVRVRALYTYQGQHQDDLPFQKGDTMFVLSDLSVEWWFARHQRTGASGYIPSNYVVIDDGLPTSLDAWYDIGRREADRKLLRVGNPKGAYLIRPSSEAQNYALSVRHYDSDKNMWVVKHYRIRMLDNGAGFYISNRITFPNIQDLIDYYSRNAEGLCCRLSVPCPRTYHPPVQFRDFEVNRESITTIRRLGHGSFGEVWLAKWNGSVEVAVKMRLDHTDRARFIEEARLMHAFHHPRIVQLLGVCTQPEDQPVYIITELMRNGALVDFLRGEEGHKLGLNDLIDMMAQIASGMSYLEEMNSVHRDLRAANILVDSDNSVKVSDFGLAKIISDEAQADHSTKFPIKWTAPEAALNHIFSIKSDVWSFGVLMYEIVTYGGTPYPGMSTRQTVVEVEKGYRLPNPHTASHPCPDDLYNVMLKCWDARPENRPTFRSLYDVFENWSTHTETQYLDN</sequence>
<dbReference type="Gene3D" id="1.10.510.10">
    <property type="entry name" value="Transferase(Phosphotransferase) domain 1"/>
    <property type="match status" value="1"/>
</dbReference>
<proteinExistence type="inferred from homology"/>
<keyword evidence="6 10" id="KW-0067">ATP-binding</keyword>
<name>A0AAV2TCD2_CALDB</name>
<dbReference type="EC" id="2.7.10.2" evidence="11"/>
<evidence type="ECO:0000259" key="14">
    <source>
        <dbReference type="PROSITE" id="PS50011"/>
    </source>
</evidence>
<dbReference type="GO" id="GO:0005524">
    <property type="term" value="F:ATP binding"/>
    <property type="evidence" value="ECO:0007669"/>
    <property type="project" value="UniProtKB-UniRule"/>
</dbReference>
<dbReference type="InterPro" id="IPR011009">
    <property type="entry name" value="Kinase-like_dom_sf"/>
</dbReference>
<dbReference type="InterPro" id="IPR036860">
    <property type="entry name" value="SH2_dom_sf"/>
</dbReference>
<evidence type="ECO:0000256" key="1">
    <source>
        <dbReference type="ARBA" id="ARBA00022443"/>
    </source>
</evidence>
<dbReference type="InterPro" id="IPR000719">
    <property type="entry name" value="Prot_kinase_dom"/>
</dbReference>
<evidence type="ECO:0000313" key="16">
    <source>
        <dbReference type="Proteomes" id="UP001497525"/>
    </source>
</evidence>
<evidence type="ECO:0000256" key="11">
    <source>
        <dbReference type="RuleBase" id="RU362096"/>
    </source>
</evidence>
<comment type="caution">
    <text evidence="15">The sequence shown here is derived from an EMBL/GenBank/DDBJ whole genome shotgun (WGS) entry which is preliminary data.</text>
</comment>
<keyword evidence="2" id="KW-0597">Phosphoprotein</keyword>